<protein>
    <submittedName>
        <fullName evidence="2">Uncharacterized protein</fullName>
    </submittedName>
</protein>
<evidence type="ECO:0000313" key="2">
    <source>
        <dbReference type="EMBL" id="KII65396.1"/>
    </source>
</evidence>
<name>A0A0C2ME20_THEKT</name>
<reference evidence="2 3" key="1">
    <citation type="journal article" date="2014" name="Genome Biol. Evol.">
        <title>The genome of the myxosporean Thelohanellus kitauei shows adaptations to nutrient acquisition within its fish host.</title>
        <authorList>
            <person name="Yang Y."/>
            <person name="Xiong J."/>
            <person name="Zhou Z."/>
            <person name="Huo F."/>
            <person name="Miao W."/>
            <person name="Ran C."/>
            <person name="Liu Y."/>
            <person name="Zhang J."/>
            <person name="Feng J."/>
            <person name="Wang M."/>
            <person name="Wang M."/>
            <person name="Wang L."/>
            <person name="Yao B."/>
        </authorList>
    </citation>
    <scope>NUCLEOTIDE SEQUENCE [LARGE SCALE GENOMIC DNA]</scope>
    <source>
        <strain evidence="2">Wuqing</strain>
    </source>
</reference>
<dbReference type="Proteomes" id="UP000031668">
    <property type="component" value="Unassembled WGS sequence"/>
</dbReference>
<gene>
    <name evidence="2" type="ORF">RF11_03498</name>
</gene>
<evidence type="ECO:0000313" key="3">
    <source>
        <dbReference type="Proteomes" id="UP000031668"/>
    </source>
</evidence>
<proteinExistence type="predicted"/>
<organism evidence="2 3">
    <name type="scientific">Thelohanellus kitauei</name>
    <name type="common">Myxosporean</name>
    <dbReference type="NCBI Taxonomy" id="669202"/>
    <lineage>
        <taxon>Eukaryota</taxon>
        <taxon>Metazoa</taxon>
        <taxon>Cnidaria</taxon>
        <taxon>Myxozoa</taxon>
        <taxon>Myxosporea</taxon>
        <taxon>Bivalvulida</taxon>
        <taxon>Platysporina</taxon>
        <taxon>Myxobolidae</taxon>
        <taxon>Thelohanellus</taxon>
    </lineage>
</organism>
<accession>A0A0C2ME20</accession>
<dbReference type="AlphaFoldDB" id="A0A0C2ME20"/>
<comment type="caution">
    <text evidence="2">The sequence shown here is derived from an EMBL/GenBank/DDBJ whole genome shotgun (WGS) entry which is preliminary data.</text>
</comment>
<evidence type="ECO:0000256" key="1">
    <source>
        <dbReference type="SAM" id="MobiDB-lite"/>
    </source>
</evidence>
<keyword evidence="3" id="KW-1185">Reference proteome</keyword>
<sequence>MVHMSMRYSVHKSTKNSSSMIIYGHNLKSVSDAKFGSDVVNPIMIDIKSATYFDEKFAGETTHKIGEIVVIKKPRTTSLDPVTDIDTNDEGWTPSQYLH</sequence>
<dbReference type="EMBL" id="JWZT01003867">
    <property type="protein sequence ID" value="KII65396.1"/>
    <property type="molecule type" value="Genomic_DNA"/>
</dbReference>
<feature type="region of interest" description="Disordered" evidence="1">
    <location>
        <begin position="78"/>
        <end position="99"/>
    </location>
</feature>